<keyword evidence="1" id="KW-1133">Transmembrane helix</keyword>
<gene>
    <name evidence="2" type="ORF">DW820_03280</name>
</gene>
<feature type="transmembrane region" description="Helical" evidence="1">
    <location>
        <begin position="20"/>
        <end position="41"/>
    </location>
</feature>
<evidence type="ECO:0000313" key="3">
    <source>
        <dbReference type="Proteomes" id="UP000285773"/>
    </source>
</evidence>
<evidence type="ECO:0000256" key="1">
    <source>
        <dbReference type="SAM" id="Phobius"/>
    </source>
</evidence>
<proteinExistence type="predicted"/>
<dbReference type="AlphaFoldDB" id="A0A414CM72"/>
<dbReference type="EMBL" id="QSIO01000001">
    <property type="protein sequence ID" value="RHC96159.1"/>
    <property type="molecule type" value="Genomic_DNA"/>
</dbReference>
<evidence type="ECO:0000313" key="2">
    <source>
        <dbReference type="EMBL" id="RHC96159.1"/>
    </source>
</evidence>
<dbReference type="Proteomes" id="UP000285773">
    <property type="component" value="Unassembled WGS sequence"/>
</dbReference>
<organism evidence="2 3">
    <name type="scientific">Streptococcus parasanguinis</name>
    <dbReference type="NCBI Taxonomy" id="1318"/>
    <lineage>
        <taxon>Bacteria</taxon>
        <taxon>Bacillati</taxon>
        <taxon>Bacillota</taxon>
        <taxon>Bacilli</taxon>
        <taxon>Lactobacillales</taxon>
        <taxon>Streptococcaceae</taxon>
        <taxon>Streptococcus</taxon>
    </lineage>
</organism>
<accession>A0A414CM72</accession>
<name>A0A414CM72_STRPA</name>
<keyword evidence="1" id="KW-0472">Membrane</keyword>
<comment type="caution">
    <text evidence="2">The sequence shown here is derived from an EMBL/GenBank/DDBJ whole genome shotgun (WGS) entry which is preliminary data.</text>
</comment>
<dbReference type="RefSeq" id="WP_118095441.1">
    <property type="nucleotide sequence ID" value="NZ_QSIO01000001.1"/>
</dbReference>
<feature type="transmembrane region" description="Helical" evidence="1">
    <location>
        <begin position="53"/>
        <end position="69"/>
    </location>
</feature>
<keyword evidence="1" id="KW-0812">Transmembrane</keyword>
<protein>
    <submittedName>
        <fullName evidence="2">Uncharacterized protein</fullName>
    </submittedName>
</protein>
<sequence length="167" mass="19069">MNKNFNEMSFDELKCYRREVLWRSLGLLLVIILVITGMVFMDVNHVSPSNQNRFRGIGLTTVIALFGYLKPLMAANRVMRDHPDWVKKSGFGAKIPLPMAWHVKRLCVLGASLLVIGVGFVSSYKPQVPQTNLQDQVDIIQLDHDLEREQKFDQVLDTITPDDKKSK</sequence>
<reference evidence="2 3" key="1">
    <citation type="submission" date="2018-08" db="EMBL/GenBank/DDBJ databases">
        <title>A genome reference for cultivated species of the human gut microbiota.</title>
        <authorList>
            <person name="Zou Y."/>
            <person name="Xue W."/>
            <person name="Luo G."/>
        </authorList>
    </citation>
    <scope>NUCLEOTIDE SEQUENCE [LARGE SCALE GENOMIC DNA]</scope>
    <source>
        <strain evidence="2 3">AM33-3BH</strain>
    </source>
</reference>